<dbReference type="SMART" id="SM00530">
    <property type="entry name" value="HTH_XRE"/>
    <property type="match status" value="1"/>
</dbReference>
<dbReference type="EMBL" id="JACIDJ010000006">
    <property type="protein sequence ID" value="MBB3899682.1"/>
    <property type="molecule type" value="Genomic_DNA"/>
</dbReference>
<protein>
    <submittedName>
        <fullName evidence="3">Transcriptional regulator with XRE-family HTH domain</fullName>
    </submittedName>
</protein>
<evidence type="ECO:0000259" key="2">
    <source>
        <dbReference type="PROSITE" id="PS50943"/>
    </source>
</evidence>
<organism evidence="3 4">
    <name type="scientific">Roseococcus suduntuyensis</name>
    <dbReference type="NCBI Taxonomy" id="455361"/>
    <lineage>
        <taxon>Bacteria</taxon>
        <taxon>Pseudomonadati</taxon>
        <taxon>Pseudomonadota</taxon>
        <taxon>Alphaproteobacteria</taxon>
        <taxon>Acetobacterales</taxon>
        <taxon>Roseomonadaceae</taxon>
        <taxon>Roseococcus</taxon>
    </lineage>
</organism>
<dbReference type="GO" id="GO:0003677">
    <property type="term" value="F:DNA binding"/>
    <property type="evidence" value="ECO:0007669"/>
    <property type="project" value="UniProtKB-KW"/>
</dbReference>
<dbReference type="GO" id="GO:0003700">
    <property type="term" value="F:DNA-binding transcription factor activity"/>
    <property type="evidence" value="ECO:0007669"/>
    <property type="project" value="TreeGrafter"/>
</dbReference>
<dbReference type="InterPro" id="IPR011051">
    <property type="entry name" value="RmlC_Cupin_sf"/>
</dbReference>
<gene>
    <name evidence="3" type="ORF">GGQ83_003142</name>
</gene>
<dbReference type="InterPro" id="IPR050807">
    <property type="entry name" value="TransReg_Diox_bact_type"/>
</dbReference>
<dbReference type="InterPro" id="IPR010982">
    <property type="entry name" value="Lambda_DNA-bd_dom_sf"/>
</dbReference>
<evidence type="ECO:0000313" key="3">
    <source>
        <dbReference type="EMBL" id="MBB3899682.1"/>
    </source>
</evidence>
<accession>A0A840AFK1</accession>
<reference evidence="3 4" key="1">
    <citation type="submission" date="2020-08" db="EMBL/GenBank/DDBJ databases">
        <title>Genomic Encyclopedia of Type Strains, Phase IV (KMG-IV): sequencing the most valuable type-strain genomes for metagenomic binning, comparative biology and taxonomic classification.</title>
        <authorList>
            <person name="Goeker M."/>
        </authorList>
    </citation>
    <scope>NUCLEOTIDE SEQUENCE [LARGE SCALE GENOMIC DNA]</scope>
    <source>
        <strain evidence="3 4">DSM 19979</strain>
    </source>
</reference>
<dbReference type="SUPFAM" id="SSF51182">
    <property type="entry name" value="RmlC-like cupins"/>
    <property type="match status" value="1"/>
</dbReference>
<dbReference type="RefSeq" id="WP_184385685.1">
    <property type="nucleotide sequence ID" value="NZ_JACIDJ010000006.1"/>
</dbReference>
<dbReference type="PANTHER" id="PTHR46797">
    <property type="entry name" value="HTH-TYPE TRANSCRIPTIONAL REGULATOR"/>
    <property type="match status" value="1"/>
</dbReference>
<proteinExistence type="predicted"/>
<evidence type="ECO:0000256" key="1">
    <source>
        <dbReference type="ARBA" id="ARBA00023125"/>
    </source>
</evidence>
<comment type="caution">
    <text evidence="3">The sequence shown here is derived from an EMBL/GenBank/DDBJ whole genome shotgun (WGS) entry which is preliminary data.</text>
</comment>
<evidence type="ECO:0000313" key="4">
    <source>
        <dbReference type="Proteomes" id="UP000553193"/>
    </source>
</evidence>
<dbReference type="Pfam" id="PF01381">
    <property type="entry name" value="HTH_3"/>
    <property type="match status" value="1"/>
</dbReference>
<feature type="domain" description="HTH cro/C1-type" evidence="2">
    <location>
        <begin position="19"/>
        <end position="73"/>
    </location>
</feature>
<name>A0A840AFK1_9PROT</name>
<dbReference type="Gene3D" id="2.60.120.10">
    <property type="entry name" value="Jelly Rolls"/>
    <property type="match status" value="1"/>
</dbReference>
<dbReference type="GO" id="GO:0005829">
    <property type="term" value="C:cytosol"/>
    <property type="evidence" value="ECO:0007669"/>
    <property type="project" value="TreeGrafter"/>
</dbReference>
<dbReference type="AlphaFoldDB" id="A0A840AFK1"/>
<dbReference type="CDD" id="cd00093">
    <property type="entry name" value="HTH_XRE"/>
    <property type="match status" value="1"/>
</dbReference>
<dbReference type="Proteomes" id="UP000553193">
    <property type="component" value="Unassembled WGS sequence"/>
</dbReference>
<dbReference type="InterPro" id="IPR014710">
    <property type="entry name" value="RmlC-like_jellyroll"/>
</dbReference>
<keyword evidence="1" id="KW-0238">DNA-binding</keyword>
<dbReference type="PROSITE" id="PS50943">
    <property type="entry name" value="HTH_CROC1"/>
    <property type="match status" value="1"/>
</dbReference>
<dbReference type="Gene3D" id="1.10.260.40">
    <property type="entry name" value="lambda repressor-like DNA-binding domains"/>
    <property type="match status" value="1"/>
</dbReference>
<dbReference type="InterPro" id="IPR001387">
    <property type="entry name" value="Cro/C1-type_HTH"/>
</dbReference>
<keyword evidence="4" id="KW-1185">Reference proteome</keyword>
<dbReference type="PANTHER" id="PTHR46797:SF10">
    <property type="entry name" value="BLR1115 PROTEIN"/>
    <property type="match status" value="1"/>
</dbReference>
<sequence>MQDVALLDDPLERRIAARLAALRAESGLSLEELAQRSGISRATLSRLERGETSPTAAMLGRLCAVHGWTLSRLMAEAEGAAPALVRLADQPRWTDPETGFRRRAASPPGAGLRMEMVAGELPAGAAIAYPAPPVPRMEQHLLLTTGALRFEHGPQGWDLAPGDCLRLILNGPTRLAAGPDGAAYLIAIAAP</sequence>
<dbReference type="SUPFAM" id="SSF47413">
    <property type="entry name" value="lambda repressor-like DNA-binding domains"/>
    <property type="match status" value="1"/>
</dbReference>